<dbReference type="EMBL" id="FNBU01000024">
    <property type="protein sequence ID" value="SDF72681.1"/>
    <property type="molecule type" value="Genomic_DNA"/>
</dbReference>
<keyword evidence="3" id="KW-1185">Reference proteome</keyword>
<sequence length="129" mass="14764">MVDTKDYLQWLAKAENDLKAAKLILVGEQLYDISAFHCQQCVEKALKAYVLYHEGIIMETHSLPRLNQRCAKHDQTFLDFTDSLHILNSFYIETRYPAVDELIVTRANAESAVDVANRVLEYVKSSLNA</sequence>
<protein>
    <submittedName>
        <fullName evidence="2">HEPN domain-containing protein</fullName>
    </submittedName>
</protein>
<reference evidence="3" key="1">
    <citation type="submission" date="2016-10" db="EMBL/GenBank/DDBJ databases">
        <authorList>
            <person name="Varghese N."/>
            <person name="Submissions S."/>
        </authorList>
    </citation>
    <scope>NUCLEOTIDE SEQUENCE [LARGE SCALE GENOMIC DNA]</scope>
    <source>
        <strain evidence="3">DSM 23256</strain>
    </source>
</reference>
<dbReference type="PROSITE" id="PS50910">
    <property type="entry name" value="HEPN"/>
    <property type="match status" value="1"/>
</dbReference>
<dbReference type="AlphaFoldDB" id="A0A1G7NFI7"/>
<dbReference type="InterPro" id="IPR007842">
    <property type="entry name" value="HEPN_dom"/>
</dbReference>
<dbReference type="Pfam" id="PF05168">
    <property type="entry name" value="HEPN"/>
    <property type="match status" value="1"/>
</dbReference>
<accession>A0A1G7NFI7</accession>
<evidence type="ECO:0000259" key="1">
    <source>
        <dbReference type="PROSITE" id="PS50910"/>
    </source>
</evidence>
<dbReference type="Proteomes" id="UP000243333">
    <property type="component" value="Unassembled WGS sequence"/>
</dbReference>
<dbReference type="Gene3D" id="1.20.120.330">
    <property type="entry name" value="Nucleotidyltransferases domain 2"/>
    <property type="match status" value="1"/>
</dbReference>
<feature type="domain" description="HEPN" evidence="1">
    <location>
        <begin position="12"/>
        <end position="119"/>
    </location>
</feature>
<evidence type="ECO:0000313" key="3">
    <source>
        <dbReference type="Proteomes" id="UP000243333"/>
    </source>
</evidence>
<name>A0A1G7NFI7_9FIRM</name>
<dbReference type="STRING" id="1123285.SAMN05660235_02546"/>
<proteinExistence type="predicted"/>
<organism evidence="2 3">
    <name type="scientific">Sporolituus thermophilus DSM 23256</name>
    <dbReference type="NCBI Taxonomy" id="1123285"/>
    <lineage>
        <taxon>Bacteria</taxon>
        <taxon>Bacillati</taxon>
        <taxon>Bacillota</taxon>
        <taxon>Negativicutes</taxon>
        <taxon>Selenomonadales</taxon>
        <taxon>Sporomusaceae</taxon>
        <taxon>Sporolituus</taxon>
    </lineage>
</organism>
<dbReference type="OrthoDB" id="9808176at2"/>
<gene>
    <name evidence="2" type="ORF">SAMN05660235_02546</name>
</gene>
<dbReference type="SUPFAM" id="SSF81593">
    <property type="entry name" value="Nucleotidyltransferase substrate binding subunit/domain"/>
    <property type="match status" value="1"/>
</dbReference>
<dbReference type="RefSeq" id="WP_093691446.1">
    <property type="nucleotide sequence ID" value="NZ_FNBU01000024.1"/>
</dbReference>
<evidence type="ECO:0000313" key="2">
    <source>
        <dbReference type="EMBL" id="SDF72681.1"/>
    </source>
</evidence>
<dbReference type="SMART" id="SM00748">
    <property type="entry name" value="HEPN"/>
    <property type="match status" value="1"/>
</dbReference>